<evidence type="ECO:0000259" key="1">
    <source>
        <dbReference type="Pfam" id="PF13403"/>
    </source>
</evidence>
<proteinExistence type="predicted"/>
<name>A0A073IJ96_9RHOB</name>
<sequence length="210" mass="23150">MLCFTRGALIETVKGQCEVERLKVGDKIRVASGGCKKIRWISSSKVNGRTLERQPKLRPVRICAGALGNGLPERDLLVSRQHRMLVQSKVAERMFGTTEALVAAIRLTALPGIYVDEQIEDVEYFHILFDHHEIIWAEGAPSESLFTGPEALKSIPPEARIEVETLFPELCALEYQAAPAALIPSGKAQKQLVARHLKNAKAICGAAYVH</sequence>
<dbReference type="Proteomes" id="UP000027734">
    <property type="component" value="Unassembled WGS sequence"/>
</dbReference>
<evidence type="ECO:0000313" key="3">
    <source>
        <dbReference type="Proteomes" id="UP000027734"/>
    </source>
</evidence>
<accession>A0A073IJ96</accession>
<dbReference type="eggNOG" id="COG2931">
    <property type="taxonomic scope" value="Bacteria"/>
</dbReference>
<reference evidence="2 3" key="1">
    <citation type="submission" date="2014-01" db="EMBL/GenBank/DDBJ databases">
        <title>Sulfitobacter donghicola JCM 14565 Genome Sequencing.</title>
        <authorList>
            <person name="Lai Q."/>
            <person name="Hong Z."/>
        </authorList>
    </citation>
    <scope>NUCLEOTIDE SEQUENCE [LARGE SCALE GENOMIC DNA]</scope>
    <source>
        <strain evidence="2 3">JCM 14565</strain>
    </source>
</reference>
<dbReference type="Pfam" id="PF13403">
    <property type="entry name" value="Hint_2"/>
    <property type="match status" value="1"/>
</dbReference>
<dbReference type="AlphaFoldDB" id="A0A073IJ96"/>
<gene>
    <name evidence="2" type="ORF">DSW25_00280</name>
</gene>
<dbReference type="InterPro" id="IPR028992">
    <property type="entry name" value="Hedgehog/Intein_dom"/>
</dbReference>
<protein>
    <submittedName>
        <fullName evidence="2">Hemolysin-type calcium-binding region</fullName>
    </submittedName>
</protein>
<dbReference type="EMBL" id="JAMC01000001">
    <property type="protein sequence ID" value="KEJ90393.1"/>
    <property type="molecule type" value="Genomic_DNA"/>
</dbReference>
<dbReference type="InterPro" id="IPR036844">
    <property type="entry name" value="Hint_dom_sf"/>
</dbReference>
<comment type="caution">
    <text evidence="2">The sequence shown here is derived from an EMBL/GenBank/DDBJ whole genome shotgun (WGS) entry which is preliminary data.</text>
</comment>
<feature type="domain" description="Hedgehog/Intein (Hint)" evidence="1">
    <location>
        <begin position="3"/>
        <end position="148"/>
    </location>
</feature>
<evidence type="ECO:0000313" key="2">
    <source>
        <dbReference type="EMBL" id="KEJ90393.1"/>
    </source>
</evidence>
<organism evidence="2 3">
    <name type="scientific">Sulfitobacter donghicola DSW-25 = KCTC 12864 = JCM 14565</name>
    <dbReference type="NCBI Taxonomy" id="1300350"/>
    <lineage>
        <taxon>Bacteria</taxon>
        <taxon>Pseudomonadati</taxon>
        <taxon>Pseudomonadota</taxon>
        <taxon>Alphaproteobacteria</taxon>
        <taxon>Rhodobacterales</taxon>
        <taxon>Roseobacteraceae</taxon>
        <taxon>Sulfitobacter</taxon>
    </lineage>
</organism>
<dbReference type="SUPFAM" id="SSF51294">
    <property type="entry name" value="Hedgehog/intein (Hint) domain"/>
    <property type="match status" value="1"/>
</dbReference>
<keyword evidence="3" id="KW-1185">Reference proteome</keyword>
<dbReference type="STRING" id="1300350.Z948_1344"/>